<reference evidence="3" key="2">
    <citation type="journal article" date="2014" name="Nat. Commun.">
        <title>The cavefish genome reveals candidate genes for eye loss.</title>
        <authorList>
            <person name="McGaugh S.E."/>
            <person name="Gross J.B."/>
            <person name="Aken B."/>
            <person name="Blin M."/>
            <person name="Borowsky R."/>
            <person name="Chalopin D."/>
            <person name="Hinaux H."/>
            <person name="Jeffery W.R."/>
            <person name="Keene A."/>
            <person name="Ma L."/>
            <person name="Minx P."/>
            <person name="Murphy D."/>
            <person name="O'Quin K.E."/>
            <person name="Retaux S."/>
            <person name="Rohner N."/>
            <person name="Searle S.M."/>
            <person name="Stahl B.A."/>
            <person name="Tabin C."/>
            <person name="Volff J.N."/>
            <person name="Yoshizawa M."/>
            <person name="Warren W.C."/>
        </authorList>
    </citation>
    <scope>NUCLEOTIDE SEQUENCE [LARGE SCALE GENOMIC DNA]</scope>
    <source>
        <strain evidence="3">female</strain>
    </source>
</reference>
<accession>A0A3B1ITX4</accession>
<dbReference type="PANTHER" id="PTHR39244">
    <property type="entry name" value="NATTERIN-4"/>
    <property type="match status" value="1"/>
</dbReference>
<feature type="region of interest" description="Disordered" evidence="1">
    <location>
        <begin position="24"/>
        <end position="64"/>
    </location>
</feature>
<dbReference type="InterPro" id="IPR053237">
    <property type="entry name" value="Natterin_C"/>
</dbReference>
<proteinExistence type="predicted"/>
<dbReference type="AlphaFoldDB" id="A0A3B1ITX4"/>
<dbReference type="Ensembl" id="ENSAMXT00000047864.1">
    <property type="protein sequence ID" value="ENSAMXP00000033507.1"/>
    <property type="gene ID" value="ENSAMXG00000041493.1"/>
</dbReference>
<evidence type="ECO:0000313" key="3">
    <source>
        <dbReference type="Proteomes" id="UP000018467"/>
    </source>
</evidence>
<reference evidence="2" key="4">
    <citation type="submission" date="2025-09" db="UniProtKB">
        <authorList>
            <consortium name="Ensembl"/>
        </authorList>
    </citation>
    <scope>IDENTIFICATION</scope>
</reference>
<sequence length="403" mass="44952">MKSLLDQQTLVSLFPFLEMIQTASPPDDSPHITPSTSNNTGEPQLRQSNPRSQRRGQRSGPQRPVYEEFPSLKWVRWSGTLPRWAVKVKNERTKRLDYVCAPVTGCNWAVGYYNTGRDAVCRSSCHGKEQKSSTSDVLVNENSAVNLEWVKVSEDAFPPNPVHISTENAVGRSSHGVGTFYMPFTQFYVPWQGTETVLSEGFEVLVMTGEYSQHIYDVLYDIDKLSMESKDSVIVTSTSVTNNGDVILKKTVNLAKSIQQQNTWQTTDSTSLSITSSITAGVMLFFSATYGFSFEKKFTNMNTNSVTETDAHSLTLEIDIPPKHTCQVKMVGEQYKASIPFTAKQQRIYDNGDERTTMITGVYHGTQVGEIKAVAEKCVCDSSPCKAARVKISESDPAGWRWT</sequence>
<organism evidence="2 3">
    <name type="scientific">Astyanax mexicanus</name>
    <name type="common">Blind cave fish</name>
    <name type="synonym">Astyanax fasciatus mexicanus</name>
    <dbReference type="NCBI Taxonomy" id="7994"/>
    <lineage>
        <taxon>Eukaryota</taxon>
        <taxon>Metazoa</taxon>
        <taxon>Chordata</taxon>
        <taxon>Craniata</taxon>
        <taxon>Vertebrata</taxon>
        <taxon>Euteleostomi</taxon>
        <taxon>Actinopterygii</taxon>
        <taxon>Neopterygii</taxon>
        <taxon>Teleostei</taxon>
        <taxon>Ostariophysi</taxon>
        <taxon>Characiformes</taxon>
        <taxon>Characoidei</taxon>
        <taxon>Acestrorhamphidae</taxon>
        <taxon>Acestrorhamphinae</taxon>
        <taxon>Astyanax</taxon>
    </lineage>
</organism>
<dbReference type="InParanoid" id="A0A3B1ITX4"/>
<keyword evidence="3" id="KW-1185">Reference proteome</keyword>
<dbReference type="GeneTree" id="ENSGT00400000024875"/>
<name>A0A3B1ITX4_ASTMX</name>
<evidence type="ECO:0000256" key="1">
    <source>
        <dbReference type="SAM" id="MobiDB-lite"/>
    </source>
</evidence>
<dbReference type="Proteomes" id="UP000018467">
    <property type="component" value="Unassembled WGS sequence"/>
</dbReference>
<dbReference type="PANTHER" id="PTHR39244:SF5">
    <property type="entry name" value="NATTERIN-3-LIKE"/>
    <property type="match status" value="1"/>
</dbReference>
<dbReference type="Gene3D" id="2.170.15.10">
    <property type="entry name" value="Proaerolysin, chain A, domain 3"/>
    <property type="match status" value="1"/>
</dbReference>
<reference evidence="3" key="1">
    <citation type="submission" date="2013-03" db="EMBL/GenBank/DDBJ databases">
        <authorList>
            <person name="Jeffery W."/>
            <person name="Warren W."/>
            <person name="Wilson R.K."/>
        </authorList>
    </citation>
    <scope>NUCLEOTIDE SEQUENCE</scope>
    <source>
        <strain evidence="3">female</strain>
    </source>
</reference>
<dbReference type="SUPFAM" id="SSF56973">
    <property type="entry name" value="Aerolisin/ETX pore-forming domain"/>
    <property type="match status" value="1"/>
</dbReference>
<evidence type="ECO:0000313" key="2">
    <source>
        <dbReference type="Ensembl" id="ENSAMXP00000033507.1"/>
    </source>
</evidence>
<feature type="compositionally biased region" description="Polar residues" evidence="1">
    <location>
        <begin position="32"/>
        <end position="42"/>
    </location>
</feature>
<reference evidence="2" key="3">
    <citation type="submission" date="2025-08" db="UniProtKB">
        <authorList>
            <consortium name="Ensembl"/>
        </authorList>
    </citation>
    <scope>IDENTIFICATION</scope>
</reference>
<protein>
    <submittedName>
        <fullName evidence="2">Uncharacterized protein</fullName>
    </submittedName>
</protein>
<dbReference type="CDD" id="cd20220">
    <property type="entry name" value="PFM_natterin-3-like"/>
    <property type="match status" value="1"/>
</dbReference>